<proteinExistence type="predicted"/>
<feature type="compositionally biased region" description="Low complexity" evidence="1">
    <location>
        <begin position="1560"/>
        <end position="1569"/>
    </location>
</feature>
<protein>
    <recommendedName>
        <fullName evidence="4">Telomere-associated protein Rif1 N-terminal domain-containing protein</fullName>
    </recommendedName>
</protein>
<gene>
    <name evidence="2" type="ORF">NTJ_10580</name>
</gene>
<feature type="compositionally biased region" description="Basic and acidic residues" evidence="1">
    <location>
        <begin position="1779"/>
        <end position="1801"/>
    </location>
</feature>
<feature type="region of interest" description="Disordered" evidence="1">
    <location>
        <begin position="1525"/>
        <end position="1569"/>
    </location>
</feature>
<feature type="region of interest" description="Disordered" evidence="1">
    <location>
        <begin position="1291"/>
        <end position="1334"/>
    </location>
</feature>
<feature type="compositionally biased region" description="Polar residues" evidence="1">
    <location>
        <begin position="1919"/>
        <end position="1930"/>
    </location>
</feature>
<evidence type="ECO:0000313" key="2">
    <source>
        <dbReference type="EMBL" id="BES97766.1"/>
    </source>
</evidence>
<evidence type="ECO:0000256" key="1">
    <source>
        <dbReference type="SAM" id="MobiDB-lite"/>
    </source>
</evidence>
<feature type="region of interest" description="Disordered" evidence="1">
    <location>
        <begin position="1183"/>
        <end position="1216"/>
    </location>
</feature>
<feature type="compositionally biased region" description="Basic and acidic residues" evidence="1">
    <location>
        <begin position="1837"/>
        <end position="1846"/>
    </location>
</feature>
<reference evidence="2 3" key="1">
    <citation type="submission" date="2023-09" db="EMBL/GenBank/DDBJ databases">
        <title>Nesidiocoris tenuis whole genome shotgun sequence.</title>
        <authorList>
            <person name="Shibata T."/>
            <person name="Shimoda M."/>
            <person name="Kobayashi T."/>
            <person name="Uehara T."/>
        </authorList>
    </citation>
    <scope>NUCLEOTIDE SEQUENCE [LARGE SCALE GENOMIC DNA]</scope>
    <source>
        <strain evidence="2 3">Japan</strain>
    </source>
</reference>
<keyword evidence="3" id="KW-1185">Reference proteome</keyword>
<feature type="compositionally biased region" description="Polar residues" evidence="1">
    <location>
        <begin position="1197"/>
        <end position="1214"/>
    </location>
</feature>
<name>A0ABN7B023_9HEMI</name>
<feature type="region of interest" description="Disordered" evidence="1">
    <location>
        <begin position="1158"/>
        <end position="1177"/>
    </location>
</feature>
<feature type="compositionally biased region" description="Polar residues" evidence="1">
    <location>
        <begin position="1938"/>
        <end position="1967"/>
    </location>
</feature>
<dbReference type="Proteomes" id="UP001307889">
    <property type="component" value="Chromosome 8"/>
</dbReference>
<evidence type="ECO:0008006" key="4">
    <source>
        <dbReference type="Google" id="ProtNLM"/>
    </source>
</evidence>
<feature type="compositionally biased region" description="Basic and acidic residues" evidence="1">
    <location>
        <begin position="1665"/>
        <end position="1678"/>
    </location>
</feature>
<organism evidence="2 3">
    <name type="scientific">Nesidiocoris tenuis</name>
    <dbReference type="NCBI Taxonomy" id="355587"/>
    <lineage>
        <taxon>Eukaryota</taxon>
        <taxon>Metazoa</taxon>
        <taxon>Ecdysozoa</taxon>
        <taxon>Arthropoda</taxon>
        <taxon>Hexapoda</taxon>
        <taxon>Insecta</taxon>
        <taxon>Pterygota</taxon>
        <taxon>Neoptera</taxon>
        <taxon>Paraneoptera</taxon>
        <taxon>Hemiptera</taxon>
        <taxon>Heteroptera</taxon>
        <taxon>Panheteroptera</taxon>
        <taxon>Cimicomorpha</taxon>
        <taxon>Miridae</taxon>
        <taxon>Dicyphina</taxon>
        <taxon>Nesidiocoris</taxon>
    </lineage>
</organism>
<feature type="region of interest" description="Disordered" evidence="1">
    <location>
        <begin position="1661"/>
        <end position="1846"/>
    </location>
</feature>
<feature type="compositionally biased region" description="Basic and acidic residues" evidence="1">
    <location>
        <begin position="1370"/>
        <end position="1380"/>
    </location>
</feature>
<accession>A0ABN7B023</accession>
<sequence length="1976" mass="218730">MSFEDIKKLIKEGKLSSALSEIKELNDDQSSLKLFSEVYNLTTWHPQKIPSSATAVGDLFELTSILCRRIMCGGKFDVTKLGKALHFVVQFFIGKSRTHARKLGEYFIELAAFGRDGDSPVDCAVVESFAFKFRQLISENILVMINSMDDDSFDEWIDFAFRLHEAYPAIQYTGLFPFLQRSLFNVRNHCRESLADVAALYLSKLARWSSAEAFEKIGPSPANDKMFENLMLFVKILFIILEVAEISSMADDLSNFLKGLRKIWPSYRSDLELVVSFFDASAAIYNKKNYIRRFDSFFQAFNSQDNPKTLLTVLAIFNCYLSLIKETTDIVEDRIADWSRMFLHIFKQLMLRKETVEDAYQLVYCAFTIICRSSLSKNALLLAFPTAKAIMKHISHSATEEDSMKLKYFTFSVVEMTSTLNAYRKVELNDELIQLWRYLMPMFLKVSPDTLLKNPKLESCINTWLRVFSSLRYSQGMDNQVVLLVFTSVHPRFMDQAMEAWASMKLSKSKLLAMDATVADVFEAYRDDMVKRYPDFKPDNLDFNQLLLSEVRAYCKWRDQLNKPIIAVYKKAAKMVKNHVYLANILCCTIDALCLSTDGNVYLPSLEKSLVNITAHLRKLEHGKTVEDFPALLCTLGNLYYLKSRLELHRIRKKAEEEELEKQNHGDNSKMVILQENAKDDLDMTEVAFMTSPVKLSKQPEIFKFLELAVKYWTDAESLLTPHPALATTLSYIKGAGYLCRLYAAHEKDIQCWQLMYRIAGKLESEEGQLLAVSELLARQQVVPPAFIANVESFLPNVKKNWRKHYLVNLYFVSAAKNLFLCGKVDESRKALQRLDSLGCLPFLVKMQYRTLTALIDMTDPDVGQLSADGQPPYASLLKNVENLLYVIKVGTYETFNEATVVQLLIIDCLAMLIVYCTDLSSVRMARCYIKAHTSLVRRLAVPARICEITSLQCWVDLLTWNTSDTDLNAKEVEKMLEMGIMVDGHGSSPSQSGSPRLSSHVRCYPHFLKSGNDCDCVFCRDVHYQVLALSSIMIRAKILIGFGYNHDARNVLNVGLSVVEVIKEKAADSSVFWTLLYSPIARFYHFVANSKIMWKKYKEALHYANLARNILLGQSAKNRILLGSIERVLLMVQFAESCPIQPISRPKSILHVKSQIESVTPENKKSTKTSIIDNAPAKPAIEMGDRKYLDRKKTRSTQPLAFGESSNQSSNLNVPDKAPSIVITPPPAGNPAKMHSTAGRLGRKAVLFSSPDKENDSKSGNAFLGTPGIAQLGNSATPAIKVFYDPEGLESKSTARRKPKSTRDLKLSTTGKRTKLPRTAALEKIGTPLPSKASRTRKLFSTIDPSDWDADLAVGNGTPKSAKGAGKSSDIESGNRLEKNEDDAPSGQPTPGSSGISTNRHLKTPVRLGQPVLEPPGDDLSGIAVANDVTGDKVPGNDVPAPLDNFNGVASLEEELETELQPHVSNKSMNETAIGVTPTALKKVKARRHIIDSSMESIDENAHQPNPGSRHGPAVAGLNASEKSRIPKVNMGPPDSADVKKSNHLTLPKGRRKLDLRKASPSSSSAKPLTSRFLEIEDSSADETIIGVSPSMLQKVRARRNLLNGTIVPADPSFLEDSSIDSISSAGNSGYPDENVPTGSDCIGKSSVEKTRPIGLLKAPVPLSDKESPGGRIENIKGRSKMLDSSAEKKASPSSPKKVRARRNILGGSRYHENASSGSISQAKPKVNDVFSSKANTGQSRLSKVAKPCPKKADTFSKSEKNSTSSSDFILIGVTPRSLEKVRARRSPLEESFDTREKSGPSEASRCRTGVADTLLLKAKPAAGNAGNADPSLADQADKPPKTLDEQLASEMWKLEIQKTPITRNAKSRVERAEQPNSAAEVGAIGVPPSANRVPSADPCSSDSEADVSGIVGPSPPDISQNRTRSLQLTPAKGILQQLSSLSLKTPSSRNPDSHTDSTASKTGIASKTVRTRKK</sequence>
<feature type="compositionally biased region" description="Polar residues" evidence="1">
    <location>
        <begin position="1731"/>
        <end position="1743"/>
    </location>
</feature>
<feature type="compositionally biased region" description="Low complexity" evidence="1">
    <location>
        <begin position="1817"/>
        <end position="1832"/>
    </location>
</feature>
<feature type="region of interest" description="Disordered" evidence="1">
    <location>
        <begin position="1347"/>
        <end position="1403"/>
    </location>
</feature>
<feature type="compositionally biased region" description="Basic and acidic residues" evidence="1">
    <location>
        <begin position="1752"/>
        <end position="1762"/>
    </location>
</feature>
<dbReference type="EMBL" id="AP028916">
    <property type="protein sequence ID" value="BES97766.1"/>
    <property type="molecule type" value="Genomic_DNA"/>
</dbReference>
<feature type="compositionally biased region" description="Polar residues" evidence="1">
    <location>
        <begin position="1388"/>
        <end position="1400"/>
    </location>
</feature>
<evidence type="ECO:0000313" key="3">
    <source>
        <dbReference type="Proteomes" id="UP001307889"/>
    </source>
</evidence>
<feature type="region of interest" description="Disordered" evidence="1">
    <location>
        <begin position="1858"/>
        <end position="1976"/>
    </location>
</feature>